<evidence type="ECO:0000313" key="2">
    <source>
        <dbReference type="Proteomes" id="UP001162031"/>
    </source>
</evidence>
<gene>
    <name evidence="1" type="ORF">HBR001_LOCUS8135</name>
</gene>
<dbReference type="Proteomes" id="UP001162031">
    <property type="component" value="Unassembled WGS sequence"/>
</dbReference>
<name>A0AAV0UTX3_HYABA</name>
<accession>A0AAV0UTX3</accession>
<dbReference type="EMBL" id="CANTFL010001445">
    <property type="protein sequence ID" value="CAI5740392.1"/>
    <property type="molecule type" value="Genomic_DNA"/>
</dbReference>
<protein>
    <submittedName>
        <fullName evidence="1">Uncharacterized protein</fullName>
    </submittedName>
</protein>
<proteinExistence type="predicted"/>
<organism evidence="1 2">
    <name type="scientific">Hyaloperonospora brassicae</name>
    <name type="common">Brassica downy mildew</name>
    <name type="synonym">Peronospora brassicae</name>
    <dbReference type="NCBI Taxonomy" id="162125"/>
    <lineage>
        <taxon>Eukaryota</taxon>
        <taxon>Sar</taxon>
        <taxon>Stramenopiles</taxon>
        <taxon>Oomycota</taxon>
        <taxon>Peronosporomycetes</taxon>
        <taxon>Peronosporales</taxon>
        <taxon>Peronosporaceae</taxon>
        <taxon>Hyaloperonospora</taxon>
    </lineage>
</organism>
<keyword evidence="2" id="KW-1185">Reference proteome</keyword>
<sequence length="215" mass="23315">MSTTHYTRVTERIDAVDGSANPNADQETLAPQKATLPFRRHTRVTLDRADAITAVIAPDRHLDGRWGSICYHTLRSCVDNVEGRHGVCKSRCAENSGHTDEGLVTLFLTAEGDMRSARSNLKAPAGGRHFISDENGCHVCDEPHRAVVKDLVTYCEQVRLNRATAFALGLVESGDCSSLDITTRSFEYGVSTQSQIFYGSVARLCAVAVAAATTS</sequence>
<comment type="caution">
    <text evidence="1">The sequence shown here is derived from an EMBL/GenBank/DDBJ whole genome shotgun (WGS) entry which is preliminary data.</text>
</comment>
<evidence type="ECO:0000313" key="1">
    <source>
        <dbReference type="EMBL" id="CAI5740392.1"/>
    </source>
</evidence>
<reference evidence="1" key="1">
    <citation type="submission" date="2022-12" db="EMBL/GenBank/DDBJ databases">
        <authorList>
            <person name="Webb A."/>
        </authorList>
    </citation>
    <scope>NUCLEOTIDE SEQUENCE</scope>
    <source>
        <strain evidence="1">Hp1</strain>
    </source>
</reference>
<dbReference type="AlphaFoldDB" id="A0AAV0UTX3"/>